<keyword evidence="3" id="KW-0677">Repeat</keyword>
<dbReference type="Pfam" id="PF00931">
    <property type="entry name" value="NB-ARC"/>
    <property type="match status" value="1"/>
</dbReference>
<dbReference type="InterPro" id="IPR027417">
    <property type="entry name" value="P-loop_NTPase"/>
</dbReference>
<dbReference type="InterPro" id="IPR041452">
    <property type="entry name" value="APAF1_C"/>
</dbReference>
<dbReference type="InterPro" id="IPR019775">
    <property type="entry name" value="WD40_repeat_CS"/>
</dbReference>
<evidence type="ECO:0000256" key="4">
    <source>
        <dbReference type="PROSITE-ProRule" id="PRU00221"/>
    </source>
</evidence>
<feature type="domain" description="CARD" evidence="5">
    <location>
        <begin position="1"/>
        <end position="77"/>
    </location>
</feature>
<dbReference type="PROSITE" id="PS50209">
    <property type="entry name" value="CARD"/>
    <property type="match status" value="1"/>
</dbReference>
<dbReference type="GO" id="GO:0006915">
    <property type="term" value="P:apoptotic process"/>
    <property type="evidence" value="ECO:0007669"/>
    <property type="project" value="UniProtKB-KW"/>
</dbReference>
<dbReference type="InterPro" id="IPR036322">
    <property type="entry name" value="WD40_repeat_dom_sf"/>
</dbReference>
<dbReference type="OrthoDB" id="1357022at2759"/>
<dbReference type="Gene3D" id="2.130.10.10">
    <property type="entry name" value="YVTN repeat-like/Quinoprotein amine dehydrogenase"/>
    <property type="match status" value="1"/>
</dbReference>
<dbReference type="KEGG" id="foc:127750031"/>
<evidence type="ECO:0000259" key="5">
    <source>
        <dbReference type="PROSITE" id="PS50209"/>
    </source>
</evidence>
<dbReference type="PANTHER" id="PTHR22845">
    <property type="entry name" value="APOPTOTIC PROTEASE-ACTIVATING FACTOR 1"/>
    <property type="match status" value="1"/>
</dbReference>
<dbReference type="Gene3D" id="1.10.533.10">
    <property type="entry name" value="Death Domain, Fas"/>
    <property type="match status" value="1"/>
</dbReference>
<dbReference type="Pfam" id="PF17908">
    <property type="entry name" value="APAF1_C"/>
    <property type="match status" value="1"/>
</dbReference>
<dbReference type="Gene3D" id="1.10.10.10">
    <property type="entry name" value="Winged helix-like DNA-binding domain superfamily/Winged helix DNA-binding domain"/>
    <property type="match status" value="1"/>
</dbReference>
<reference evidence="7" key="1">
    <citation type="submission" date="2025-08" db="UniProtKB">
        <authorList>
            <consortium name="RefSeq"/>
        </authorList>
    </citation>
    <scope>IDENTIFICATION</scope>
    <source>
        <tissue evidence="7">Whole organism</tissue>
    </source>
</reference>
<dbReference type="InterPro" id="IPR036388">
    <property type="entry name" value="WH-like_DNA-bd_sf"/>
</dbReference>
<organism evidence="6 7">
    <name type="scientific">Frankliniella occidentalis</name>
    <name type="common">Western flower thrips</name>
    <name type="synonym">Euthrips occidentalis</name>
    <dbReference type="NCBI Taxonomy" id="133901"/>
    <lineage>
        <taxon>Eukaryota</taxon>
        <taxon>Metazoa</taxon>
        <taxon>Ecdysozoa</taxon>
        <taxon>Arthropoda</taxon>
        <taxon>Hexapoda</taxon>
        <taxon>Insecta</taxon>
        <taxon>Pterygota</taxon>
        <taxon>Neoptera</taxon>
        <taxon>Paraneoptera</taxon>
        <taxon>Thysanoptera</taxon>
        <taxon>Terebrantia</taxon>
        <taxon>Thripoidea</taxon>
        <taxon>Thripidae</taxon>
        <taxon>Frankliniella</taxon>
    </lineage>
</organism>
<dbReference type="PROSITE" id="PS50294">
    <property type="entry name" value="WD_REPEATS_REGION"/>
    <property type="match status" value="1"/>
</dbReference>
<dbReference type="SUPFAM" id="SSF52540">
    <property type="entry name" value="P-loop containing nucleoside triphosphate hydrolases"/>
    <property type="match status" value="1"/>
</dbReference>
<dbReference type="GeneID" id="127750031"/>
<keyword evidence="1 4" id="KW-0853">WD repeat</keyword>
<dbReference type="GO" id="GO:0005829">
    <property type="term" value="C:cytosol"/>
    <property type="evidence" value="ECO:0007669"/>
    <property type="project" value="UniProtKB-ARBA"/>
</dbReference>
<dbReference type="Gene3D" id="1.25.40.370">
    <property type="match status" value="1"/>
</dbReference>
<sequence length="870" mass="100376">MNEFKKIILQQNEKDIYRDVTDLTDIIVYLLSKNIISSQDRETIANNTPMNKTAMLMKLLYQKEDGSAWFEEFLIALSRDYSWISDKLSEQYYHEENNRKTFYLSGKGQVPPLPQHNVTRTSYVEELRKAIAKLRREDFLVVHGMPGWGKTCLVIDALNNISLLEDSLEGCVYWISVGDMGDEPDDLQCKQLQKKLCDMVNLPINTQQDYFIQLKRYFSIRPNISALLVLDKVKSSKVVDALNVGCKVLVTTQNTDVVKKYSRKQFFHIQKGFSESESVKLLQDFVYDDKNLGPSLKDIAIKIHHSWKGHPMAIGLIGGELCEFKEESQKDVSRWKQHVRSHQGDVETRRNSLVIEQLSSVIELTTSKLNDNHKKRFEMLVVLVEDTNITIDVLKILWDLDRSEVISTLDQFYKKSLVFKKFNLKDVPVYGIHDMLMDYLMKITSPSTREELNKDLVHKYIKACNNNFANLPQDNYIFSYLCHHIEFANLWEECRDQLFTLRYIESKLRATGPADLLLDLSKYKSGLSGSNSEYHSKIADIKQLVEDSGWDIHFSNEIDIVQCALLQSKKSYLYKEGVELAKASNAETVYFCPRNSWEKPKDLEVEVTRNVTAVSLTNSSVTHANERVLMYPYECDNKFYIGELDLRYRLPRRYFYAGDAGDVVMLKVSPSGDRFLSAHSNGFINMWSLASADTPPPSMRQKDFSPFYCDIRTTPSLSFSHYRKVTCACFSSNGKLVLSTSEDGNVHVWNLENNSTVNRFSVHPNPYAISCSFISGDKLIAYACQNFKIFCHELQNNKPFSDFQLKKEHGNLVCLLSVSEEDKKLLVVQEKAVHLCHWEHETLQHRNSQERHPEDDTFVILSHRVSLLTV</sequence>
<evidence type="ECO:0000256" key="1">
    <source>
        <dbReference type="ARBA" id="ARBA00022574"/>
    </source>
</evidence>
<dbReference type="SUPFAM" id="SSF50978">
    <property type="entry name" value="WD40 repeat-like"/>
    <property type="match status" value="1"/>
</dbReference>
<dbReference type="GO" id="GO:0042981">
    <property type="term" value="P:regulation of apoptotic process"/>
    <property type="evidence" value="ECO:0007669"/>
    <property type="project" value="InterPro"/>
</dbReference>
<dbReference type="InterPro" id="IPR015943">
    <property type="entry name" value="WD40/YVTN_repeat-like_dom_sf"/>
</dbReference>
<dbReference type="PROSITE" id="PS50082">
    <property type="entry name" value="WD_REPEATS_2"/>
    <property type="match status" value="2"/>
</dbReference>
<dbReference type="InterPro" id="IPR048975">
    <property type="entry name" value="WHD_APAF1"/>
</dbReference>
<dbReference type="InterPro" id="IPR001680">
    <property type="entry name" value="WD40_rpt"/>
</dbReference>
<dbReference type="GO" id="GO:0043531">
    <property type="term" value="F:ADP binding"/>
    <property type="evidence" value="ECO:0007669"/>
    <property type="project" value="InterPro"/>
</dbReference>
<dbReference type="RefSeq" id="XP_052126411.1">
    <property type="nucleotide sequence ID" value="XM_052270451.1"/>
</dbReference>
<keyword evidence="2" id="KW-0053">Apoptosis</keyword>
<dbReference type="InterPro" id="IPR011029">
    <property type="entry name" value="DEATH-like_dom_sf"/>
</dbReference>
<dbReference type="Gene3D" id="3.40.50.300">
    <property type="entry name" value="P-loop containing nucleotide triphosphate hydrolases"/>
    <property type="match status" value="1"/>
</dbReference>
<dbReference type="Gene3D" id="1.10.8.430">
    <property type="entry name" value="Helical domain of apoptotic protease-activating factors"/>
    <property type="match status" value="1"/>
</dbReference>
<feature type="repeat" description="WD" evidence="4">
    <location>
        <begin position="718"/>
        <end position="759"/>
    </location>
</feature>
<dbReference type="AlphaFoldDB" id="A0A9C6U6U9"/>
<dbReference type="InterPro" id="IPR042197">
    <property type="entry name" value="Apaf_helical"/>
</dbReference>
<proteinExistence type="predicted"/>
<evidence type="ECO:0000313" key="7">
    <source>
        <dbReference type="RefSeq" id="XP_052126411.1"/>
    </source>
</evidence>
<dbReference type="InterPro" id="IPR001315">
    <property type="entry name" value="CARD"/>
</dbReference>
<feature type="repeat" description="WD" evidence="4">
    <location>
        <begin position="656"/>
        <end position="691"/>
    </location>
</feature>
<dbReference type="Pfam" id="PF00619">
    <property type="entry name" value="CARD"/>
    <property type="match status" value="1"/>
</dbReference>
<protein>
    <submittedName>
        <fullName evidence="7">Apoptotic protease-activating factor 1-like</fullName>
    </submittedName>
</protein>
<dbReference type="Pfam" id="PF00400">
    <property type="entry name" value="WD40"/>
    <property type="match status" value="1"/>
</dbReference>
<dbReference type="PROSITE" id="PS00678">
    <property type="entry name" value="WD_REPEATS_1"/>
    <property type="match status" value="1"/>
</dbReference>
<dbReference type="SUPFAM" id="SSF47986">
    <property type="entry name" value="DEATH domain"/>
    <property type="match status" value="1"/>
</dbReference>
<dbReference type="Pfam" id="PF21296">
    <property type="entry name" value="WHD_APAF1"/>
    <property type="match status" value="1"/>
</dbReference>
<evidence type="ECO:0000256" key="3">
    <source>
        <dbReference type="ARBA" id="ARBA00022737"/>
    </source>
</evidence>
<keyword evidence="6" id="KW-1185">Reference proteome</keyword>
<name>A0A9C6U6U9_FRAOC</name>
<dbReference type="InterPro" id="IPR002182">
    <property type="entry name" value="NB-ARC"/>
</dbReference>
<dbReference type="PANTHER" id="PTHR22845:SF5">
    <property type="entry name" value="APOPTOTIC PROTEASE-ACTIVATING FACTOR 1"/>
    <property type="match status" value="1"/>
</dbReference>
<dbReference type="Proteomes" id="UP000504606">
    <property type="component" value="Unplaced"/>
</dbReference>
<gene>
    <name evidence="7" type="primary">LOC127750031</name>
</gene>
<accession>A0A9C6U6U9</accession>
<dbReference type="SMART" id="SM00320">
    <property type="entry name" value="WD40"/>
    <property type="match status" value="3"/>
</dbReference>
<evidence type="ECO:0000313" key="6">
    <source>
        <dbReference type="Proteomes" id="UP000504606"/>
    </source>
</evidence>
<evidence type="ECO:0000256" key="2">
    <source>
        <dbReference type="ARBA" id="ARBA00022703"/>
    </source>
</evidence>
<dbReference type="CDD" id="cd01671">
    <property type="entry name" value="CARD"/>
    <property type="match status" value="1"/>
</dbReference>